<dbReference type="Proteomes" id="UP001501470">
    <property type="component" value="Unassembled WGS sequence"/>
</dbReference>
<reference evidence="1 2" key="1">
    <citation type="journal article" date="2019" name="Int. J. Syst. Evol. Microbiol.">
        <title>The Global Catalogue of Microorganisms (GCM) 10K type strain sequencing project: providing services to taxonomists for standard genome sequencing and annotation.</title>
        <authorList>
            <consortium name="The Broad Institute Genomics Platform"/>
            <consortium name="The Broad Institute Genome Sequencing Center for Infectious Disease"/>
            <person name="Wu L."/>
            <person name="Ma J."/>
        </authorList>
    </citation>
    <scope>NUCLEOTIDE SEQUENCE [LARGE SCALE GENOMIC DNA]</scope>
    <source>
        <strain evidence="1 2">JCM 15933</strain>
    </source>
</reference>
<dbReference type="EMBL" id="BAAAQD010000001">
    <property type="protein sequence ID" value="GAA1500809.1"/>
    <property type="molecule type" value="Genomic_DNA"/>
</dbReference>
<gene>
    <name evidence="1" type="ORF">GCM10009827_007730</name>
</gene>
<evidence type="ECO:0000313" key="2">
    <source>
        <dbReference type="Proteomes" id="UP001501470"/>
    </source>
</evidence>
<name>A0ABN1ZLP0_9ACTN</name>
<proteinExistence type="predicted"/>
<comment type="caution">
    <text evidence="1">The sequence shown here is derived from an EMBL/GenBank/DDBJ whole genome shotgun (WGS) entry which is preliminary data.</text>
</comment>
<evidence type="ECO:0008006" key="3">
    <source>
        <dbReference type="Google" id="ProtNLM"/>
    </source>
</evidence>
<evidence type="ECO:0000313" key="1">
    <source>
        <dbReference type="EMBL" id="GAA1500809.1"/>
    </source>
</evidence>
<keyword evidence="2" id="KW-1185">Reference proteome</keyword>
<organism evidence="1 2">
    <name type="scientific">Dactylosporangium maewongense</name>
    <dbReference type="NCBI Taxonomy" id="634393"/>
    <lineage>
        <taxon>Bacteria</taxon>
        <taxon>Bacillati</taxon>
        <taxon>Actinomycetota</taxon>
        <taxon>Actinomycetes</taxon>
        <taxon>Micromonosporales</taxon>
        <taxon>Micromonosporaceae</taxon>
        <taxon>Dactylosporangium</taxon>
    </lineage>
</organism>
<sequence length="435" mass="46762">MLLDRSVARIAELSADGRRFDRRAVVGLADIWDNSTFPLFDTALLRPSWLRERRAAAALRWMADGSPARRAWMIEQAAGHRLESLLPEQRDQPAHVRDYKGDLRPGVVPLTAAAAAGTARDYDLTGARVRTVHLERGEHGIHGYLWLEAPRRYPAPDNAGEAIVEVMLEDVREARFDTGDGSGAALTVDGDGVEVRVGARGRFGAASARVGFDDDTWHLSGAGRDAAAADPRGRAFRREPIGWPPARGAARDAALVVHEAMLELRSVRYASHVGSVRFGQLCAAFAGAGTGVLAAAGRPRRVRDRAFRELAERWIAASPCLADRITDRFPDGHWARAAVPAGDPPPAPAAAIPGRAELTLVHHVAAHVRFDTQRDASTIVNLAVPDGDGPWSSRALEFERTTAMSIGTPALTGPHPVAHTAGRSLSFTDGSFSVA</sequence>
<protein>
    <recommendedName>
        <fullName evidence="3">Heparinase</fullName>
    </recommendedName>
</protein>
<accession>A0ABN1ZLP0</accession>